<dbReference type="GO" id="GO:0003676">
    <property type="term" value="F:nucleic acid binding"/>
    <property type="evidence" value="ECO:0007669"/>
    <property type="project" value="InterPro"/>
</dbReference>
<gene>
    <name evidence="6" type="ORF">WMY93_025492</name>
</gene>
<keyword evidence="3" id="KW-0862">Zinc</keyword>
<keyword evidence="2" id="KW-0863">Zinc-finger</keyword>
<evidence type="ECO:0000313" key="7">
    <source>
        <dbReference type="Proteomes" id="UP001460270"/>
    </source>
</evidence>
<dbReference type="GO" id="GO:0008270">
    <property type="term" value="F:zinc ion binding"/>
    <property type="evidence" value="ECO:0007669"/>
    <property type="project" value="UniProtKB-KW"/>
</dbReference>
<feature type="compositionally biased region" description="Polar residues" evidence="4">
    <location>
        <begin position="28"/>
        <end position="37"/>
    </location>
</feature>
<dbReference type="EMBL" id="JBBPFD010000019">
    <property type="protein sequence ID" value="KAK7885871.1"/>
    <property type="molecule type" value="Genomic_DNA"/>
</dbReference>
<feature type="compositionally biased region" description="Basic and acidic residues" evidence="4">
    <location>
        <begin position="53"/>
        <end position="63"/>
    </location>
</feature>
<reference evidence="7" key="1">
    <citation type="submission" date="2024-04" db="EMBL/GenBank/DDBJ databases">
        <title>Salinicola lusitanus LLJ914,a marine bacterium isolated from the Okinawa Trough.</title>
        <authorList>
            <person name="Li J."/>
        </authorList>
    </citation>
    <scope>NUCLEOTIDE SEQUENCE [LARGE SCALE GENOMIC DNA]</scope>
</reference>
<accession>A0AAW0MUU2</accession>
<proteinExistence type="predicted"/>
<protein>
    <recommendedName>
        <fullName evidence="5">DBF4-type domain-containing protein</fullName>
    </recommendedName>
</protein>
<evidence type="ECO:0000313" key="6">
    <source>
        <dbReference type="EMBL" id="KAK7885871.1"/>
    </source>
</evidence>
<evidence type="ECO:0000256" key="1">
    <source>
        <dbReference type="ARBA" id="ARBA00022723"/>
    </source>
</evidence>
<feature type="domain" description="DBF4-type" evidence="5">
    <location>
        <begin position="10"/>
        <end position="35"/>
    </location>
</feature>
<organism evidence="6 7">
    <name type="scientific">Mugilogobius chulae</name>
    <name type="common">yellowstripe goby</name>
    <dbReference type="NCBI Taxonomy" id="88201"/>
    <lineage>
        <taxon>Eukaryota</taxon>
        <taxon>Metazoa</taxon>
        <taxon>Chordata</taxon>
        <taxon>Craniata</taxon>
        <taxon>Vertebrata</taxon>
        <taxon>Euteleostomi</taxon>
        <taxon>Actinopterygii</taxon>
        <taxon>Neopterygii</taxon>
        <taxon>Teleostei</taxon>
        <taxon>Neoteleostei</taxon>
        <taxon>Acanthomorphata</taxon>
        <taxon>Gobiaria</taxon>
        <taxon>Gobiiformes</taxon>
        <taxon>Gobioidei</taxon>
        <taxon>Gobiidae</taxon>
        <taxon>Gobionellinae</taxon>
        <taxon>Mugilogobius</taxon>
    </lineage>
</organism>
<sequence>MCERGAEPEQQGYCGVCSVVYPDLQQHLSSPQHQDAVSQPPRGIQSSQSQHSLLERFLHDVLKHHPSSCGQSSSDLDEPQRDAHHPPQQHKATPPSQTPAPTLRSPGRHGNETGGSSREAISAPSKASLPLNR</sequence>
<dbReference type="Proteomes" id="UP001460270">
    <property type="component" value="Unassembled WGS sequence"/>
</dbReference>
<dbReference type="InterPro" id="IPR038890">
    <property type="entry name" value="ZDBF2"/>
</dbReference>
<evidence type="ECO:0000259" key="5">
    <source>
        <dbReference type="Pfam" id="PF07535"/>
    </source>
</evidence>
<evidence type="ECO:0000256" key="3">
    <source>
        <dbReference type="ARBA" id="ARBA00022833"/>
    </source>
</evidence>
<dbReference type="Gene3D" id="6.10.250.3410">
    <property type="entry name" value="DBF zinc finger"/>
    <property type="match status" value="1"/>
</dbReference>
<dbReference type="Pfam" id="PF07535">
    <property type="entry name" value="zf-DBF"/>
    <property type="match status" value="1"/>
</dbReference>
<name>A0AAW0MUU2_9GOBI</name>
<keyword evidence="7" id="KW-1185">Reference proteome</keyword>
<dbReference type="InterPro" id="IPR038545">
    <property type="entry name" value="Znf_DBF_sf"/>
</dbReference>
<dbReference type="InterPro" id="IPR006572">
    <property type="entry name" value="Znf_DBF"/>
</dbReference>
<feature type="region of interest" description="Disordered" evidence="4">
    <location>
        <begin position="28"/>
        <end position="133"/>
    </location>
</feature>
<dbReference type="PANTHER" id="PTHR21639">
    <property type="entry name" value="DBF4-TYPE ZINC FINGER-CONTAINING PROTEIN 2"/>
    <property type="match status" value="1"/>
</dbReference>
<dbReference type="PANTHER" id="PTHR21639:SF5">
    <property type="entry name" value="DBF4-TYPE ZINC FINGER-CONTAINING PROTEIN 2"/>
    <property type="match status" value="1"/>
</dbReference>
<evidence type="ECO:0000256" key="4">
    <source>
        <dbReference type="SAM" id="MobiDB-lite"/>
    </source>
</evidence>
<comment type="caution">
    <text evidence="6">The sequence shown here is derived from an EMBL/GenBank/DDBJ whole genome shotgun (WGS) entry which is preliminary data.</text>
</comment>
<dbReference type="AlphaFoldDB" id="A0AAW0MUU2"/>
<keyword evidence="1" id="KW-0479">Metal-binding</keyword>
<evidence type="ECO:0000256" key="2">
    <source>
        <dbReference type="ARBA" id="ARBA00022771"/>
    </source>
</evidence>
<dbReference type="GO" id="GO:0071514">
    <property type="term" value="P:genomic imprinting"/>
    <property type="evidence" value="ECO:0007669"/>
    <property type="project" value="TreeGrafter"/>
</dbReference>